<evidence type="ECO:0000313" key="4">
    <source>
        <dbReference type="Proteomes" id="UP001296776"/>
    </source>
</evidence>
<feature type="region of interest" description="Disordered" evidence="2">
    <location>
        <begin position="147"/>
        <end position="170"/>
    </location>
</feature>
<gene>
    <name evidence="3" type="ORF">CKO40_10325</name>
</gene>
<accession>A0AAJ0U4F1</accession>
<dbReference type="Proteomes" id="UP001296776">
    <property type="component" value="Unassembled WGS sequence"/>
</dbReference>
<proteinExistence type="predicted"/>
<organism evidence="3 4">
    <name type="scientific">Halochromatium glycolicum</name>
    <dbReference type="NCBI Taxonomy" id="85075"/>
    <lineage>
        <taxon>Bacteria</taxon>
        <taxon>Pseudomonadati</taxon>
        <taxon>Pseudomonadota</taxon>
        <taxon>Gammaproteobacteria</taxon>
        <taxon>Chromatiales</taxon>
        <taxon>Chromatiaceae</taxon>
        <taxon>Halochromatium</taxon>
    </lineage>
</organism>
<evidence type="ECO:0000313" key="3">
    <source>
        <dbReference type="EMBL" id="MBK1704923.1"/>
    </source>
</evidence>
<reference evidence="3" key="1">
    <citation type="submission" date="2017-08" db="EMBL/GenBank/DDBJ databases">
        <authorList>
            <person name="Imhoff J.F."/>
            <person name="Rahn T."/>
            <person name="Kuenzel S."/>
            <person name="Neulinger S.C."/>
        </authorList>
    </citation>
    <scope>NUCLEOTIDE SEQUENCE</scope>
    <source>
        <strain evidence="3">DSM 11080</strain>
    </source>
</reference>
<protein>
    <submittedName>
        <fullName evidence="3">Uncharacterized protein</fullName>
    </submittedName>
</protein>
<dbReference type="EMBL" id="NRSJ01000016">
    <property type="protein sequence ID" value="MBK1704923.1"/>
    <property type="molecule type" value="Genomic_DNA"/>
</dbReference>
<sequence length="219" mass="24855">MNLDARERALLKLVQDERERACRALLSEASQRAQAIRQTAYRRERAALHQRIVAERARAEELVRAAAAQRATAERRLAEQTDAQLLAAAWPQLRAQLQERWAQAPTRRLWVQRALEQARHRLPPRAWSIRYAAGWTGDEQEAALSALDPTSLREPAPRPDPALRPEPDRRLDEGLTAGLVVTADQAVLDMSLEGLLRDRAWIEARLLALAKHKSTRSPR</sequence>
<dbReference type="AlphaFoldDB" id="A0AAJ0U4F1"/>
<reference evidence="3" key="2">
    <citation type="journal article" date="2020" name="Microorganisms">
        <title>Osmotic Adaptation and Compatible Solute Biosynthesis of Phototrophic Bacteria as Revealed from Genome Analyses.</title>
        <authorList>
            <person name="Imhoff J.F."/>
            <person name="Rahn T."/>
            <person name="Kunzel S."/>
            <person name="Keller A."/>
            <person name="Neulinger S.C."/>
        </authorList>
    </citation>
    <scope>NUCLEOTIDE SEQUENCE</scope>
    <source>
        <strain evidence="3">DSM 11080</strain>
    </source>
</reference>
<evidence type="ECO:0000256" key="1">
    <source>
        <dbReference type="SAM" id="Coils"/>
    </source>
</evidence>
<name>A0AAJ0U4F1_9GAMM</name>
<keyword evidence="1" id="KW-0175">Coiled coil</keyword>
<evidence type="ECO:0000256" key="2">
    <source>
        <dbReference type="SAM" id="MobiDB-lite"/>
    </source>
</evidence>
<comment type="caution">
    <text evidence="3">The sequence shown here is derived from an EMBL/GenBank/DDBJ whole genome shotgun (WGS) entry which is preliminary data.</text>
</comment>
<feature type="coiled-coil region" evidence="1">
    <location>
        <begin position="56"/>
        <end position="83"/>
    </location>
</feature>
<dbReference type="RefSeq" id="WP_200346134.1">
    <property type="nucleotide sequence ID" value="NZ_NRSJ01000016.1"/>
</dbReference>
<feature type="compositionally biased region" description="Basic and acidic residues" evidence="2">
    <location>
        <begin position="155"/>
        <end position="170"/>
    </location>
</feature>
<keyword evidence="4" id="KW-1185">Reference proteome</keyword>